<keyword evidence="3" id="KW-0732">Signal</keyword>
<evidence type="ECO:0000256" key="1">
    <source>
        <dbReference type="SAM" id="MobiDB-lite"/>
    </source>
</evidence>
<dbReference type="EMBL" id="HBIU01029191">
    <property type="protein sequence ID" value="CAE0634706.1"/>
    <property type="molecule type" value="Transcribed_RNA"/>
</dbReference>
<proteinExistence type="predicted"/>
<name>A0A7S3XX29_HETAK</name>
<dbReference type="AlphaFoldDB" id="A0A7S3XX29"/>
<gene>
    <name evidence="4" type="ORF">HAKA00212_LOCUS13446</name>
</gene>
<evidence type="ECO:0000256" key="2">
    <source>
        <dbReference type="SAM" id="Phobius"/>
    </source>
</evidence>
<accession>A0A7S3XX29</accession>
<keyword evidence="2" id="KW-0812">Transmembrane</keyword>
<keyword evidence="2" id="KW-0472">Membrane</keyword>
<reference evidence="4" key="1">
    <citation type="submission" date="2021-01" db="EMBL/GenBank/DDBJ databases">
        <authorList>
            <person name="Corre E."/>
            <person name="Pelletier E."/>
            <person name="Niang G."/>
            <person name="Scheremetjew M."/>
            <person name="Finn R."/>
            <person name="Kale V."/>
            <person name="Holt S."/>
            <person name="Cochrane G."/>
            <person name="Meng A."/>
            <person name="Brown T."/>
            <person name="Cohen L."/>
        </authorList>
    </citation>
    <scope>NUCLEOTIDE SEQUENCE</scope>
    <source>
        <strain evidence="4">CCMP3107</strain>
    </source>
</reference>
<sequence length="169" mass="18305">MKLSLYCMLIFTVALAAVVDAFRPAVPRAATQRDFAGVRRAPRAVLLRAEGEGGGGGGKAPEAGAEPTTEVQAAEALSAEGEQAAFEARLAGLGSEVKERADAGGWGKEEEEQDIWEFRRQLLGELTYPTFSSYAQMFGLSMLGVAFFYYYTIFVDSLIETGVNKFMEL</sequence>
<feature type="chain" id="PRO_5030975450" evidence="3">
    <location>
        <begin position="22"/>
        <end position="169"/>
    </location>
</feature>
<feature type="signal peptide" evidence="3">
    <location>
        <begin position="1"/>
        <end position="21"/>
    </location>
</feature>
<evidence type="ECO:0000313" key="4">
    <source>
        <dbReference type="EMBL" id="CAE0634706.1"/>
    </source>
</evidence>
<organism evidence="4">
    <name type="scientific">Heterosigma akashiwo</name>
    <name type="common">Chromophytic alga</name>
    <name type="synonym">Heterosigma carterae</name>
    <dbReference type="NCBI Taxonomy" id="2829"/>
    <lineage>
        <taxon>Eukaryota</taxon>
        <taxon>Sar</taxon>
        <taxon>Stramenopiles</taxon>
        <taxon>Ochrophyta</taxon>
        <taxon>Raphidophyceae</taxon>
        <taxon>Chattonellales</taxon>
        <taxon>Chattonellaceae</taxon>
        <taxon>Heterosigma</taxon>
    </lineage>
</organism>
<feature type="region of interest" description="Disordered" evidence="1">
    <location>
        <begin position="49"/>
        <end position="69"/>
    </location>
</feature>
<feature type="transmembrane region" description="Helical" evidence="2">
    <location>
        <begin position="137"/>
        <end position="159"/>
    </location>
</feature>
<protein>
    <submittedName>
        <fullName evidence="4">Uncharacterized protein</fullName>
    </submittedName>
</protein>
<keyword evidence="2" id="KW-1133">Transmembrane helix</keyword>
<evidence type="ECO:0000256" key="3">
    <source>
        <dbReference type="SAM" id="SignalP"/>
    </source>
</evidence>